<feature type="region of interest" description="Disordered" evidence="1">
    <location>
        <begin position="1"/>
        <end position="38"/>
    </location>
</feature>
<organism evidence="2">
    <name type="scientific">viral metagenome</name>
    <dbReference type="NCBI Taxonomy" id="1070528"/>
    <lineage>
        <taxon>unclassified sequences</taxon>
        <taxon>metagenomes</taxon>
        <taxon>organismal metagenomes</taxon>
    </lineage>
</organism>
<reference evidence="2" key="1">
    <citation type="journal article" date="2020" name="Nature">
        <title>Giant virus diversity and host interactions through global metagenomics.</title>
        <authorList>
            <person name="Schulz F."/>
            <person name="Roux S."/>
            <person name="Paez-Espino D."/>
            <person name="Jungbluth S."/>
            <person name="Walsh D.A."/>
            <person name="Denef V.J."/>
            <person name="McMahon K.D."/>
            <person name="Konstantinidis K.T."/>
            <person name="Eloe-Fadrosh E.A."/>
            <person name="Kyrpides N.C."/>
            <person name="Woyke T."/>
        </authorList>
    </citation>
    <scope>NUCLEOTIDE SEQUENCE</scope>
    <source>
        <strain evidence="2">GVMAG-M-3300020728-1</strain>
    </source>
</reference>
<proteinExistence type="predicted"/>
<accession>A0A6C0CFU8</accession>
<evidence type="ECO:0000313" key="2">
    <source>
        <dbReference type="EMBL" id="QHT03311.1"/>
    </source>
</evidence>
<dbReference type="EMBL" id="MN739409">
    <property type="protein sequence ID" value="QHT03311.1"/>
    <property type="molecule type" value="Genomic_DNA"/>
</dbReference>
<name>A0A6C0CFU8_9ZZZZ</name>
<evidence type="ECO:0000256" key="1">
    <source>
        <dbReference type="SAM" id="MobiDB-lite"/>
    </source>
</evidence>
<sequence length="38" mass="4399">MDEPKTRRESKKTKKEKKGEPFGKKHVRAVEALTSKSK</sequence>
<dbReference type="AlphaFoldDB" id="A0A6C0CFU8"/>
<protein>
    <submittedName>
        <fullName evidence="2">Uncharacterized protein</fullName>
    </submittedName>
</protein>